<dbReference type="Pfam" id="PF00582">
    <property type="entry name" value="Usp"/>
    <property type="match status" value="1"/>
</dbReference>
<name>A0A975BSC2_9BACT</name>
<dbReference type="SUPFAM" id="SSF52402">
    <property type="entry name" value="Adenine nucleotide alpha hydrolases-like"/>
    <property type="match status" value="1"/>
</dbReference>
<dbReference type="RefSeq" id="WP_207678687.1">
    <property type="nucleotide sequence ID" value="NZ_CP061800.1"/>
</dbReference>
<dbReference type="CDD" id="cd00293">
    <property type="entry name" value="USP-like"/>
    <property type="match status" value="1"/>
</dbReference>
<keyword evidence="3" id="KW-1185">Reference proteome</keyword>
<sequence>MTSQKILLPYNFTSEDQKAAEFVIRTFAHQKDVEITLFNTYIPAPQIEVRGSPIMEKMMSNVNYLSKKIDDQEAALKTTKEELIRNGFSEDRIRYIFEARKKDVARDIVDLCRKDHFDMVVLNRSKEKVGRFFTGSVFSKVVGALEDMVVCVVT</sequence>
<dbReference type="Gene3D" id="3.40.50.620">
    <property type="entry name" value="HUPs"/>
    <property type="match status" value="1"/>
</dbReference>
<accession>A0A975BSC2</accession>
<dbReference type="AlphaFoldDB" id="A0A975BSC2"/>
<evidence type="ECO:0000259" key="1">
    <source>
        <dbReference type="Pfam" id="PF00582"/>
    </source>
</evidence>
<proteinExistence type="predicted"/>
<dbReference type="InterPro" id="IPR014729">
    <property type="entry name" value="Rossmann-like_a/b/a_fold"/>
</dbReference>
<protein>
    <submittedName>
        <fullName evidence="2">Universal stress protein, UspA-like</fullName>
    </submittedName>
</protein>
<dbReference type="EMBL" id="CP061800">
    <property type="protein sequence ID" value="QTA90513.1"/>
    <property type="molecule type" value="Genomic_DNA"/>
</dbReference>
<organism evidence="2 3">
    <name type="scientific">Desulfonema magnum</name>
    <dbReference type="NCBI Taxonomy" id="45655"/>
    <lineage>
        <taxon>Bacteria</taxon>
        <taxon>Pseudomonadati</taxon>
        <taxon>Thermodesulfobacteriota</taxon>
        <taxon>Desulfobacteria</taxon>
        <taxon>Desulfobacterales</taxon>
        <taxon>Desulfococcaceae</taxon>
        <taxon>Desulfonema</taxon>
    </lineage>
</organism>
<evidence type="ECO:0000313" key="3">
    <source>
        <dbReference type="Proteomes" id="UP000663722"/>
    </source>
</evidence>
<feature type="domain" description="UspA" evidence="1">
    <location>
        <begin position="4"/>
        <end position="151"/>
    </location>
</feature>
<evidence type="ECO:0000313" key="2">
    <source>
        <dbReference type="EMBL" id="QTA90513.1"/>
    </source>
</evidence>
<dbReference type="InterPro" id="IPR006016">
    <property type="entry name" value="UspA"/>
</dbReference>
<dbReference type="Proteomes" id="UP000663722">
    <property type="component" value="Chromosome"/>
</dbReference>
<reference evidence="2" key="1">
    <citation type="journal article" date="2021" name="Microb. Physiol.">
        <title>Proteogenomic Insights into the Physiology of Marine, Sulfate-Reducing, Filamentous Desulfonema limicola and Desulfonema magnum.</title>
        <authorList>
            <person name="Schnaars V."/>
            <person name="Wohlbrand L."/>
            <person name="Scheve S."/>
            <person name="Hinrichs C."/>
            <person name="Reinhardt R."/>
            <person name="Rabus R."/>
        </authorList>
    </citation>
    <scope>NUCLEOTIDE SEQUENCE</scope>
    <source>
        <strain evidence="2">4be13</strain>
    </source>
</reference>
<dbReference type="KEGG" id="dmm:dnm_065740"/>
<gene>
    <name evidence="2" type="ORF">dnm_065740</name>
</gene>